<evidence type="ECO:0000256" key="2">
    <source>
        <dbReference type="ARBA" id="ARBA00022618"/>
    </source>
</evidence>
<comment type="pathway">
    <text evidence="7 8">Cell wall biogenesis; peptidoglycan biosynthesis.</text>
</comment>
<protein>
    <recommendedName>
        <fullName evidence="7">UDP-N-acetylmuramoyl-L-alanyl-D-glutamate--2,6-diaminopimelate ligase</fullName>
        <ecNumber evidence="7">6.3.2.13</ecNumber>
    </recommendedName>
    <alternativeName>
        <fullName evidence="7">Meso-A2pm-adding enzyme</fullName>
    </alternativeName>
    <alternativeName>
        <fullName evidence="7">Meso-diaminopimelate-adding enzyme</fullName>
    </alternativeName>
    <alternativeName>
        <fullName evidence="7">UDP-MurNAc-L-Ala-D-Glu:meso-diaminopimelate ligase</fullName>
    </alternativeName>
    <alternativeName>
        <fullName evidence="7">UDP-MurNAc-tripeptide synthetase</fullName>
    </alternativeName>
    <alternativeName>
        <fullName evidence="7">UDP-N-acetylmuramyl-tripeptide synthetase</fullName>
    </alternativeName>
</protein>
<evidence type="ECO:0000256" key="8">
    <source>
        <dbReference type="RuleBase" id="RU004135"/>
    </source>
</evidence>
<dbReference type="NCBIfam" id="NF001124">
    <property type="entry name" value="PRK00139.1-2"/>
    <property type="match status" value="1"/>
</dbReference>
<dbReference type="GO" id="GO:0008765">
    <property type="term" value="F:UDP-N-acetylmuramoylalanyl-D-glutamate-2,6-diaminopimelate ligase activity"/>
    <property type="evidence" value="ECO:0007669"/>
    <property type="project" value="UniProtKB-UniRule"/>
</dbReference>
<dbReference type="Pfam" id="PF08245">
    <property type="entry name" value="Mur_ligase_M"/>
    <property type="match status" value="1"/>
</dbReference>
<dbReference type="SUPFAM" id="SSF53244">
    <property type="entry name" value="MurD-like peptide ligases, peptide-binding domain"/>
    <property type="match status" value="2"/>
</dbReference>
<comment type="catalytic activity">
    <reaction evidence="7">
        <text>UDP-N-acetyl-alpha-D-muramoyl-L-alanyl-D-glutamate + meso-2,6-diaminopimelate + ATP = UDP-N-acetyl-alpha-D-muramoyl-L-alanyl-gamma-D-glutamyl-meso-2,6-diaminopimelate + ADP + phosphate + H(+)</text>
        <dbReference type="Rhea" id="RHEA:23676"/>
        <dbReference type="ChEBI" id="CHEBI:15378"/>
        <dbReference type="ChEBI" id="CHEBI:30616"/>
        <dbReference type="ChEBI" id="CHEBI:43474"/>
        <dbReference type="ChEBI" id="CHEBI:57791"/>
        <dbReference type="ChEBI" id="CHEBI:83900"/>
        <dbReference type="ChEBI" id="CHEBI:83905"/>
        <dbReference type="ChEBI" id="CHEBI:456216"/>
        <dbReference type="EC" id="6.3.2.13"/>
    </reaction>
</comment>
<dbReference type="InterPro" id="IPR036565">
    <property type="entry name" value="Mur-like_cat_sf"/>
</dbReference>
<feature type="binding site" evidence="7">
    <location>
        <position position="523"/>
    </location>
    <ligand>
        <name>meso-2,6-diaminopimelate</name>
        <dbReference type="ChEBI" id="CHEBI:57791"/>
    </ligand>
</feature>
<dbReference type="GO" id="GO:0008360">
    <property type="term" value="P:regulation of cell shape"/>
    <property type="evidence" value="ECO:0007669"/>
    <property type="project" value="UniProtKB-KW"/>
</dbReference>
<dbReference type="GO" id="GO:0005524">
    <property type="term" value="F:ATP binding"/>
    <property type="evidence" value="ECO:0007669"/>
    <property type="project" value="UniProtKB-UniRule"/>
</dbReference>
<feature type="binding site" evidence="7">
    <location>
        <position position="519"/>
    </location>
    <ligand>
        <name>meso-2,6-diaminopimelate</name>
        <dbReference type="ChEBI" id="CHEBI:57791"/>
    </ligand>
</feature>
<reference evidence="13 14" key="1">
    <citation type="submission" date="2020-07" db="EMBL/GenBank/DDBJ databases">
        <title>Sequencing the genomes of 1000 actinobacteria strains.</title>
        <authorList>
            <person name="Klenk H.-P."/>
        </authorList>
    </citation>
    <scope>NUCLEOTIDE SEQUENCE [LARGE SCALE GENOMIC DNA]</scope>
    <source>
        <strain evidence="13 14">DSM 42178</strain>
    </source>
</reference>
<dbReference type="InterPro" id="IPR004101">
    <property type="entry name" value="Mur_ligase_C"/>
</dbReference>
<comment type="similarity">
    <text evidence="1 7">Belongs to the MurCDEF family. MurE subfamily.</text>
</comment>
<dbReference type="PANTHER" id="PTHR23135">
    <property type="entry name" value="MUR LIGASE FAMILY MEMBER"/>
    <property type="match status" value="1"/>
</dbReference>
<comment type="function">
    <text evidence="7">Catalyzes the addition of meso-diaminopimelic acid to the nucleotide precursor UDP-N-acetylmuramoyl-L-alanyl-D-glutamate (UMAG) in the biosynthesis of bacterial cell-wall peptidoglycan.</text>
</comment>
<feature type="binding site" evidence="7">
    <location>
        <begin position="163"/>
        <end position="164"/>
    </location>
    <ligand>
        <name>UDP-N-acetyl-alpha-D-muramoyl-L-alanyl-D-glutamate</name>
        <dbReference type="ChEBI" id="CHEBI:83900"/>
    </ligand>
</feature>
<keyword evidence="7" id="KW-0963">Cytoplasm</keyword>
<dbReference type="GO" id="GO:0000287">
    <property type="term" value="F:magnesium ion binding"/>
    <property type="evidence" value="ECO:0007669"/>
    <property type="project" value="UniProtKB-UniRule"/>
</dbReference>
<dbReference type="GO" id="GO:0005737">
    <property type="term" value="C:cytoplasm"/>
    <property type="evidence" value="ECO:0007669"/>
    <property type="project" value="UniProtKB-SubCell"/>
</dbReference>
<evidence type="ECO:0000259" key="11">
    <source>
        <dbReference type="Pfam" id="PF02875"/>
    </source>
</evidence>
<keyword evidence="3 7" id="KW-0133">Cell shape</keyword>
<dbReference type="UniPathway" id="UPA00219"/>
<evidence type="ECO:0000256" key="4">
    <source>
        <dbReference type="ARBA" id="ARBA00022984"/>
    </source>
</evidence>
<comment type="PTM">
    <text evidence="7">Carboxylation is probably crucial for Mg(2+) binding and, consequently, for the gamma-phosphate positioning of ATP.</text>
</comment>
<dbReference type="HAMAP" id="MF_00208">
    <property type="entry name" value="MurE"/>
    <property type="match status" value="1"/>
</dbReference>
<comment type="caution">
    <text evidence="7">Lacks conserved residue(s) required for the propagation of feature annotation.</text>
</comment>
<dbReference type="NCBIfam" id="TIGR01085">
    <property type="entry name" value="murE"/>
    <property type="match status" value="1"/>
</dbReference>
<dbReference type="Proteomes" id="UP000567795">
    <property type="component" value="Unassembled WGS sequence"/>
</dbReference>
<keyword evidence="4 7" id="KW-0573">Peptidoglycan synthesis</keyword>
<feature type="domain" description="Mur ligase N-terminal catalytic" evidence="10">
    <location>
        <begin position="31"/>
        <end position="104"/>
    </location>
</feature>
<accession>A0A852ZXM6</accession>
<evidence type="ECO:0000256" key="7">
    <source>
        <dbReference type="HAMAP-Rule" id="MF_00208"/>
    </source>
</evidence>
<evidence type="ECO:0000256" key="6">
    <source>
        <dbReference type="ARBA" id="ARBA00023316"/>
    </source>
</evidence>
<comment type="subcellular location">
    <subcellularLocation>
        <location evidence="7 8">Cytoplasm</location>
    </subcellularLocation>
</comment>
<comment type="caution">
    <text evidence="13">The sequence shown here is derived from an EMBL/GenBank/DDBJ whole genome shotgun (WGS) entry which is preliminary data.</text>
</comment>
<dbReference type="InterPro" id="IPR036615">
    <property type="entry name" value="Mur_ligase_C_dom_sf"/>
</dbReference>
<dbReference type="GO" id="GO:0071555">
    <property type="term" value="P:cell wall organization"/>
    <property type="evidence" value="ECO:0007669"/>
    <property type="project" value="UniProtKB-KW"/>
</dbReference>
<keyword evidence="7" id="KW-0067">ATP-binding</keyword>
<dbReference type="PANTHER" id="PTHR23135:SF4">
    <property type="entry name" value="UDP-N-ACETYLMURAMOYL-L-ALANYL-D-GLUTAMATE--2,6-DIAMINOPIMELATE LIGASE MURE HOMOLOG, CHLOROPLASTIC"/>
    <property type="match status" value="1"/>
</dbReference>
<dbReference type="GO" id="GO:0051301">
    <property type="term" value="P:cell division"/>
    <property type="evidence" value="ECO:0007669"/>
    <property type="project" value="UniProtKB-KW"/>
</dbReference>
<organism evidence="13 14">
    <name type="scientific">Allostreptomyces psammosilenae</name>
    <dbReference type="NCBI Taxonomy" id="1892865"/>
    <lineage>
        <taxon>Bacteria</taxon>
        <taxon>Bacillati</taxon>
        <taxon>Actinomycetota</taxon>
        <taxon>Actinomycetes</taxon>
        <taxon>Kitasatosporales</taxon>
        <taxon>Streptomycetaceae</taxon>
        <taxon>Allostreptomyces</taxon>
    </lineage>
</organism>
<keyword evidence="14" id="KW-1185">Reference proteome</keyword>
<feature type="short sequence motif" description="Meso-diaminopimelate recognition motif" evidence="7">
    <location>
        <begin position="419"/>
        <end position="422"/>
    </location>
</feature>
<feature type="region of interest" description="Disordered" evidence="9">
    <location>
        <begin position="547"/>
        <end position="573"/>
    </location>
</feature>
<evidence type="ECO:0000259" key="10">
    <source>
        <dbReference type="Pfam" id="PF01225"/>
    </source>
</evidence>
<feature type="domain" description="Mur ligase central" evidence="12">
    <location>
        <begin position="119"/>
        <end position="323"/>
    </location>
</feature>
<feature type="binding site" evidence="7">
    <location>
        <position position="190"/>
    </location>
    <ligand>
        <name>UDP-N-acetyl-alpha-D-muramoyl-L-alanyl-D-glutamate</name>
        <dbReference type="ChEBI" id="CHEBI:83900"/>
    </ligand>
</feature>
<dbReference type="Pfam" id="PF01225">
    <property type="entry name" value="Mur_ligase"/>
    <property type="match status" value="1"/>
</dbReference>
<keyword evidence="6 7" id="KW-0961">Cell wall biogenesis/degradation</keyword>
<feature type="region of interest" description="Disordered" evidence="9">
    <location>
        <begin position="445"/>
        <end position="476"/>
    </location>
</feature>
<dbReference type="SUPFAM" id="SSF63418">
    <property type="entry name" value="MurE/MurF N-terminal domain"/>
    <property type="match status" value="1"/>
</dbReference>
<feature type="binding site" evidence="7">
    <location>
        <begin position="121"/>
        <end position="127"/>
    </location>
    <ligand>
        <name>ATP</name>
        <dbReference type="ChEBI" id="CHEBI:30616"/>
    </ligand>
</feature>
<dbReference type="EC" id="6.3.2.13" evidence="7"/>
<feature type="compositionally biased region" description="Pro residues" evidence="9">
    <location>
        <begin position="458"/>
        <end position="468"/>
    </location>
</feature>
<evidence type="ECO:0000259" key="12">
    <source>
        <dbReference type="Pfam" id="PF08245"/>
    </source>
</evidence>
<evidence type="ECO:0000313" key="14">
    <source>
        <dbReference type="Proteomes" id="UP000567795"/>
    </source>
</evidence>
<dbReference type="InterPro" id="IPR035911">
    <property type="entry name" value="MurE/MurF_N"/>
</dbReference>
<dbReference type="InterPro" id="IPR013221">
    <property type="entry name" value="Mur_ligase_cen"/>
</dbReference>
<comment type="cofactor">
    <cofactor evidence="7">
        <name>Mg(2+)</name>
        <dbReference type="ChEBI" id="CHEBI:18420"/>
    </cofactor>
</comment>
<feature type="domain" description="Mur ligase C-terminal" evidence="11">
    <location>
        <begin position="346"/>
        <end position="436"/>
    </location>
</feature>
<feature type="binding site" evidence="7">
    <location>
        <position position="198"/>
    </location>
    <ligand>
        <name>UDP-N-acetyl-alpha-D-muramoyl-L-alanyl-D-glutamate</name>
        <dbReference type="ChEBI" id="CHEBI:83900"/>
    </ligand>
</feature>
<dbReference type="AlphaFoldDB" id="A0A852ZXM6"/>
<proteinExistence type="inferred from homology"/>
<dbReference type="InterPro" id="IPR005761">
    <property type="entry name" value="UDP-N-AcMur-Glu-dNH2Pim_ligase"/>
</dbReference>
<evidence type="ECO:0000256" key="9">
    <source>
        <dbReference type="SAM" id="MobiDB-lite"/>
    </source>
</evidence>
<evidence type="ECO:0000256" key="1">
    <source>
        <dbReference type="ARBA" id="ARBA00005898"/>
    </source>
</evidence>
<feature type="binding site" evidence="7">
    <location>
        <begin position="419"/>
        <end position="422"/>
    </location>
    <ligand>
        <name>meso-2,6-diaminopimelate</name>
        <dbReference type="ChEBI" id="CHEBI:57791"/>
    </ligand>
</feature>
<keyword evidence="7 13" id="KW-0436">Ligase</keyword>
<feature type="modified residue" description="N6-carboxylysine" evidence="7">
    <location>
        <position position="230"/>
    </location>
</feature>
<dbReference type="InterPro" id="IPR000713">
    <property type="entry name" value="Mur_ligase_N"/>
</dbReference>
<evidence type="ECO:0000256" key="3">
    <source>
        <dbReference type="ARBA" id="ARBA00022960"/>
    </source>
</evidence>
<dbReference type="SUPFAM" id="SSF53623">
    <property type="entry name" value="MurD-like peptide ligases, catalytic domain"/>
    <property type="match status" value="1"/>
</dbReference>
<dbReference type="Pfam" id="PF02875">
    <property type="entry name" value="Mur_ligase_C"/>
    <property type="match status" value="1"/>
</dbReference>
<keyword evidence="5 7" id="KW-0131">Cell cycle</keyword>
<name>A0A852ZXM6_9ACTN</name>
<gene>
    <name evidence="7" type="primary">murE</name>
    <name evidence="13" type="ORF">FHU37_004039</name>
</gene>
<feature type="binding site" evidence="7">
    <location>
        <position position="38"/>
    </location>
    <ligand>
        <name>UDP-N-acetyl-alpha-D-muramoyl-L-alanyl-D-glutamate</name>
        <dbReference type="ChEBI" id="CHEBI:83900"/>
    </ligand>
</feature>
<dbReference type="RefSeq" id="WP_179815573.1">
    <property type="nucleotide sequence ID" value="NZ_JACBZD010000001.1"/>
</dbReference>
<keyword evidence="7" id="KW-0547">Nucleotide-binding</keyword>
<dbReference type="GO" id="GO:0009252">
    <property type="term" value="P:peptidoglycan biosynthetic process"/>
    <property type="evidence" value="ECO:0007669"/>
    <property type="project" value="UniProtKB-UniRule"/>
</dbReference>
<dbReference type="NCBIfam" id="NF001126">
    <property type="entry name" value="PRK00139.1-4"/>
    <property type="match status" value="1"/>
</dbReference>
<dbReference type="Gene3D" id="3.40.1390.10">
    <property type="entry name" value="MurE/MurF, N-terminal domain"/>
    <property type="match status" value="1"/>
</dbReference>
<evidence type="ECO:0000256" key="5">
    <source>
        <dbReference type="ARBA" id="ARBA00023306"/>
    </source>
</evidence>
<sequence>MPRPAVVRPKRVEDLAAHLGVHVRGVAEQPVTGITHDSRAVRPGDLYAALPGARAHGADFAAQAAAAGAVAVLTDPAGAATAGATGLPLLVVDSPRAVMGDLAALVHDRPGDALTLVGVTGTNGKTTSAYLLEGGLRAAGRATGLIGTVETRLGEEVVKSSHTTPEATDLQALFATMRERGIDAVAMEVSSHALVMGRVDGAVFDVAVFTNLSQDHLDFHAGMEDYFRAKAELFTPRRARRGVVNIDDAYGRRLVARATGAGLPVTTFSAAGDPAADWRATEVRTGPLGSTFVVLGPDGARAEGAVRLPGAFNVANALGAVVALVAAGVPLERAAAGVAATPGVPGRMERILAGQDWLAVVDFAHTPDAISSLLQALRPVTAGRLISVVGAGGDRDPAKRPHMGAAAVGGSDVTILTSDNPRSEDPLAILAALREGAEKALVGRAGGEAGPTVAELPAPGPDAPPDPPSAGALPAGAPLAEELPAEARSAPVLVQPDRAAAIATAVALAGPGDTVAVLGKGHERGQEIAGTIHPFDDREVLREAIARHRARLQAAAPQEPGQRPAPHHEESAQ</sequence>
<keyword evidence="7" id="KW-0460">Magnesium</keyword>
<dbReference type="EMBL" id="JACBZD010000001">
    <property type="protein sequence ID" value="NYI07096.1"/>
    <property type="molecule type" value="Genomic_DNA"/>
</dbReference>
<feature type="binding site" evidence="7">
    <location>
        <position position="395"/>
    </location>
    <ligand>
        <name>meso-2,6-diaminopimelate</name>
        <dbReference type="ChEBI" id="CHEBI:57791"/>
    </ligand>
</feature>
<keyword evidence="2 7" id="KW-0132">Cell division</keyword>
<dbReference type="Gene3D" id="3.40.1190.10">
    <property type="entry name" value="Mur-like, catalytic domain"/>
    <property type="match status" value="1"/>
</dbReference>
<evidence type="ECO:0000313" key="13">
    <source>
        <dbReference type="EMBL" id="NYI07096.1"/>
    </source>
</evidence>
<dbReference type="Gene3D" id="3.90.190.20">
    <property type="entry name" value="Mur ligase, C-terminal domain"/>
    <property type="match status" value="1"/>
</dbReference>